<dbReference type="AlphaFoldDB" id="A0A6N9YHV5"/>
<dbReference type="RefSeq" id="WP_163816392.1">
    <property type="nucleotide sequence ID" value="NZ_JAAGOB010000002.1"/>
</dbReference>
<dbReference type="Proteomes" id="UP000469185">
    <property type="component" value="Unassembled WGS sequence"/>
</dbReference>
<reference evidence="2 3" key="1">
    <citation type="submission" date="2020-02" db="EMBL/GenBank/DDBJ databases">
        <authorList>
            <person name="Li X.-J."/>
            <person name="Feng X.-M."/>
        </authorList>
    </citation>
    <scope>NUCLEOTIDE SEQUENCE [LARGE SCALE GENOMIC DNA]</scope>
    <source>
        <strain evidence="2 3">CGMCC 4.7225</strain>
    </source>
</reference>
<keyword evidence="3" id="KW-1185">Reference proteome</keyword>
<dbReference type="EMBL" id="JAAGOB010000002">
    <property type="protein sequence ID" value="NED94527.1"/>
    <property type="molecule type" value="Genomic_DNA"/>
</dbReference>
<organism evidence="2 3">
    <name type="scientific">Phytoactinopolyspora alkaliphila</name>
    <dbReference type="NCBI Taxonomy" id="1783498"/>
    <lineage>
        <taxon>Bacteria</taxon>
        <taxon>Bacillati</taxon>
        <taxon>Actinomycetota</taxon>
        <taxon>Actinomycetes</taxon>
        <taxon>Jiangellales</taxon>
        <taxon>Jiangellaceae</taxon>
        <taxon>Phytoactinopolyspora</taxon>
    </lineage>
</organism>
<protein>
    <submittedName>
        <fullName evidence="2">Uncharacterized protein</fullName>
    </submittedName>
</protein>
<feature type="chain" id="PRO_5026971231" evidence="1">
    <location>
        <begin position="35"/>
        <end position="379"/>
    </location>
</feature>
<feature type="signal peptide" evidence="1">
    <location>
        <begin position="1"/>
        <end position="34"/>
    </location>
</feature>
<evidence type="ECO:0000313" key="2">
    <source>
        <dbReference type="EMBL" id="NED94527.1"/>
    </source>
</evidence>
<accession>A0A6N9YHV5</accession>
<proteinExistence type="predicted"/>
<sequence length="379" mass="39436">MEDRRMWSRLLAGTGAAALAAAAGFALLGGASSADEAGELRAKVTASVEKSVIAEPSPVDDQPAEAVYAEPEEPGDEGLVLSAPEEANGWDEVPFSATWTADGAQTIVGTVDLQQLDGESWTTVADLDIGAAGGETELEVGRSGIYRLAYGGGDTVEATSSNDVAVVSGELMESWITATAAPAGDDAAEITATWTTKGGVAIVGELELQRLVDDEWEPVSTVTTGADSTAELEIDASIGDRFRFVYPGGSRFEAVESDDAVVIGADVRTIPVSTCQNGTDIDNLPYGAACHYAPVTVDTFVVAHDYLGNAWWNAMPMGTVVELEGREAGIYEVVDRTIAPGRGSALGAASNWACGDACDVILQTCQGSNTGFTWLRKID</sequence>
<evidence type="ECO:0000256" key="1">
    <source>
        <dbReference type="SAM" id="SignalP"/>
    </source>
</evidence>
<evidence type="ECO:0000313" key="3">
    <source>
        <dbReference type="Proteomes" id="UP000469185"/>
    </source>
</evidence>
<gene>
    <name evidence="2" type="ORF">G1H11_04300</name>
</gene>
<comment type="caution">
    <text evidence="2">The sequence shown here is derived from an EMBL/GenBank/DDBJ whole genome shotgun (WGS) entry which is preliminary data.</text>
</comment>
<name>A0A6N9YHV5_9ACTN</name>
<keyword evidence="1" id="KW-0732">Signal</keyword>